<dbReference type="SUPFAM" id="SSF51197">
    <property type="entry name" value="Clavaminate synthase-like"/>
    <property type="match status" value="1"/>
</dbReference>
<dbReference type="PROSITE" id="PS51184">
    <property type="entry name" value="JMJC"/>
    <property type="match status" value="1"/>
</dbReference>
<proteinExistence type="predicted"/>
<keyword evidence="3" id="KW-1185">Reference proteome</keyword>
<protein>
    <submittedName>
        <fullName evidence="4">JmjC domain-containing protein</fullName>
    </submittedName>
</protein>
<evidence type="ECO:0000259" key="2">
    <source>
        <dbReference type="PROSITE" id="PS51184"/>
    </source>
</evidence>
<name>A0A1I7YV92_9BILA</name>
<dbReference type="Pfam" id="PF02373">
    <property type="entry name" value="JmjC"/>
    <property type="match status" value="1"/>
</dbReference>
<dbReference type="PANTHER" id="PTHR12480">
    <property type="entry name" value="ARGININE DEMETHYLASE AND LYSYL-HYDROXYLASE JMJD"/>
    <property type="match status" value="1"/>
</dbReference>
<sequence length="133" mass="15658">MGQRPLSGKYPDKAGTWFTFVYPQLKASSDFVRFVEFVQSRGETVFVPSGWWYVNLNLEMTIGITQNFCSLNTLEFVWEKAKQTRPRMYRHWVEELRAKRPEAFRLIEREEEQQAIHRELEALNLEAGGSINP</sequence>
<feature type="coiled-coil region" evidence="1">
    <location>
        <begin position="93"/>
        <end position="126"/>
    </location>
</feature>
<dbReference type="Proteomes" id="UP000095287">
    <property type="component" value="Unplaced"/>
</dbReference>
<reference evidence="4" key="1">
    <citation type="submission" date="2016-11" db="UniProtKB">
        <authorList>
            <consortium name="WormBaseParasite"/>
        </authorList>
    </citation>
    <scope>IDENTIFICATION</scope>
</reference>
<dbReference type="WBParaSite" id="L893_g20049.t1">
    <property type="protein sequence ID" value="L893_g20049.t1"/>
    <property type="gene ID" value="L893_g20049"/>
</dbReference>
<feature type="domain" description="JmjC" evidence="2">
    <location>
        <begin position="1"/>
        <end position="85"/>
    </location>
</feature>
<dbReference type="Gene3D" id="1.20.1280.270">
    <property type="match status" value="1"/>
</dbReference>
<organism evidence="3 4">
    <name type="scientific">Steinernema glaseri</name>
    <dbReference type="NCBI Taxonomy" id="37863"/>
    <lineage>
        <taxon>Eukaryota</taxon>
        <taxon>Metazoa</taxon>
        <taxon>Ecdysozoa</taxon>
        <taxon>Nematoda</taxon>
        <taxon>Chromadorea</taxon>
        <taxon>Rhabditida</taxon>
        <taxon>Tylenchina</taxon>
        <taxon>Panagrolaimomorpha</taxon>
        <taxon>Strongyloidoidea</taxon>
        <taxon>Steinernematidae</taxon>
        <taxon>Steinernema</taxon>
    </lineage>
</organism>
<dbReference type="InterPro" id="IPR050910">
    <property type="entry name" value="JMJD6_ArgDemeth/LysHydrox"/>
</dbReference>
<evidence type="ECO:0000313" key="3">
    <source>
        <dbReference type="Proteomes" id="UP000095287"/>
    </source>
</evidence>
<keyword evidence="1" id="KW-0175">Coiled coil</keyword>
<accession>A0A1I7YV92</accession>
<dbReference type="AlphaFoldDB" id="A0A1I7YV92"/>
<evidence type="ECO:0000256" key="1">
    <source>
        <dbReference type="SAM" id="Coils"/>
    </source>
</evidence>
<evidence type="ECO:0000313" key="4">
    <source>
        <dbReference type="WBParaSite" id="L893_g20049.t1"/>
    </source>
</evidence>
<dbReference type="InterPro" id="IPR003347">
    <property type="entry name" value="JmjC_dom"/>
</dbReference>
<dbReference type="Gene3D" id="2.60.120.650">
    <property type="entry name" value="Cupin"/>
    <property type="match status" value="1"/>
</dbReference>